<keyword evidence="1" id="KW-0472">Membrane</keyword>
<feature type="transmembrane region" description="Helical" evidence="1">
    <location>
        <begin position="27"/>
        <end position="44"/>
    </location>
</feature>
<accession>A0ABP3GUX8</accession>
<protein>
    <submittedName>
        <fullName evidence="2">Uncharacterized protein</fullName>
    </submittedName>
</protein>
<evidence type="ECO:0000313" key="3">
    <source>
        <dbReference type="Proteomes" id="UP001501166"/>
    </source>
</evidence>
<proteinExistence type="predicted"/>
<sequence length="87" mass="10213">MNKKLVWMSVWTFILGFLLMWFNFQIIFFLGLVGFFLFILWTGPKADGHYTDEKYAYEKQQSIKTMILLAAYIGSGFLALIIQTFIL</sequence>
<feature type="transmembrane region" description="Helical" evidence="1">
    <location>
        <begin position="65"/>
        <end position="86"/>
    </location>
</feature>
<dbReference type="Proteomes" id="UP001501166">
    <property type="component" value="Unassembled WGS sequence"/>
</dbReference>
<keyword evidence="1" id="KW-0812">Transmembrane</keyword>
<gene>
    <name evidence="2" type="ORF">GCM10008932_04490</name>
</gene>
<reference evidence="3" key="1">
    <citation type="journal article" date="2019" name="Int. J. Syst. Evol. Microbiol.">
        <title>The Global Catalogue of Microorganisms (GCM) 10K type strain sequencing project: providing services to taxonomists for standard genome sequencing and annotation.</title>
        <authorList>
            <consortium name="The Broad Institute Genomics Platform"/>
            <consortium name="The Broad Institute Genome Sequencing Center for Infectious Disease"/>
            <person name="Wu L."/>
            <person name="Ma J."/>
        </authorList>
    </citation>
    <scope>NUCLEOTIDE SEQUENCE [LARGE SCALE GENOMIC DNA]</scope>
    <source>
        <strain evidence="3">JCM 12662</strain>
    </source>
</reference>
<evidence type="ECO:0000256" key="1">
    <source>
        <dbReference type="SAM" id="Phobius"/>
    </source>
</evidence>
<comment type="caution">
    <text evidence="2">The sequence shown here is derived from an EMBL/GenBank/DDBJ whole genome shotgun (WGS) entry which is preliminary data.</text>
</comment>
<dbReference type="RefSeq" id="WP_343753587.1">
    <property type="nucleotide sequence ID" value="NZ_BAAACW010000027.1"/>
</dbReference>
<dbReference type="EMBL" id="BAAACW010000027">
    <property type="protein sequence ID" value="GAA0354601.1"/>
    <property type="molecule type" value="Genomic_DNA"/>
</dbReference>
<feature type="transmembrane region" description="Helical" evidence="1">
    <location>
        <begin position="5"/>
        <end position="21"/>
    </location>
</feature>
<evidence type="ECO:0000313" key="2">
    <source>
        <dbReference type="EMBL" id="GAA0354601.1"/>
    </source>
</evidence>
<organism evidence="2 3">
    <name type="scientific">Alkalibacterium iburiense</name>
    <dbReference type="NCBI Taxonomy" id="290589"/>
    <lineage>
        <taxon>Bacteria</taxon>
        <taxon>Bacillati</taxon>
        <taxon>Bacillota</taxon>
        <taxon>Bacilli</taxon>
        <taxon>Lactobacillales</taxon>
        <taxon>Carnobacteriaceae</taxon>
        <taxon>Alkalibacterium</taxon>
    </lineage>
</organism>
<name>A0ABP3GUX8_9LACT</name>
<keyword evidence="3" id="KW-1185">Reference proteome</keyword>
<keyword evidence="1" id="KW-1133">Transmembrane helix</keyword>